<dbReference type="InterPro" id="IPR008881">
    <property type="entry name" value="Trigger_fac_ribosome-bd_bac"/>
</dbReference>
<dbReference type="Proteomes" id="UP000034137">
    <property type="component" value="Unassembled WGS sequence"/>
</dbReference>
<feature type="non-terminal residue" evidence="2">
    <location>
        <position position="126"/>
    </location>
</feature>
<dbReference type="InterPro" id="IPR036611">
    <property type="entry name" value="Trigger_fac_ribosome-bd_sf"/>
</dbReference>
<dbReference type="Pfam" id="PF05697">
    <property type="entry name" value="Trigger_N"/>
    <property type="match status" value="1"/>
</dbReference>
<dbReference type="SUPFAM" id="SSF102735">
    <property type="entry name" value="Trigger factor ribosome-binding domain"/>
    <property type="match status" value="1"/>
</dbReference>
<evidence type="ECO:0000313" key="2">
    <source>
        <dbReference type="EMBL" id="KKR31788.1"/>
    </source>
</evidence>
<sequence length="126" mass="14174">MKVEKKDLGKGQLELEVIVPFSQLKGPIEKAVEQISQSIKIEGFRPGKATYDLLKQKVGEVAIMEEAARIYISKHLEKIITDHSERPAIGQPQISIIKLAPENPLEFKITLWKGIHLYGEKSPSKD</sequence>
<feature type="domain" description="Trigger factor ribosome-binding bacterial" evidence="1">
    <location>
        <begin position="1"/>
        <end position="110"/>
    </location>
</feature>
<evidence type="ECO:0000259" key="1">
    <source>
        <dbReference type="Pfam" id="PF05697"/>
    </source>
</evidence>
<dbReference type="AlphaFoldDB" id="A0A0G0PV57"/>
<proteinExistence type="predicted"/>
<gene>
    <name evidence="2" type="ORF">UT64_C0050G0001</name>
</gene>
<comment type="caution">
    <text evidence="2">The sequence shown here is derived from an EMBL/GenBank/DDBJ whole genome shotgun (WGS) entry which is preliminary data.</text>
</comment>
<dbReference type="GO" id="GO:0006457">
    <property type="term" value="P:protein folding"/>
    <property type="evidence" value="ECO:0007669"/>
    <property type="project" value="InterPro"/>
</dbReference>
<organism evidence="2 3">
    <name type="scientific">Candidatus Falkowbacteria bacterium GW2011_GWF2_39_8</name>
    <dbReference type="NCBI Taxonomy" id="1618642"/>
    <lineage>
        <taxon>Bacteria</taxon>
        <taxon>Candidatus Falkowiibacteriota</taxon>
    </lineage>
</organism>
<name>A0A0G0PV57_9BACT</name>
<accession>A0A0G0PV57</accession>
<protein>
    <submittedName>
        <fullName evidence="2">Trigger factor</fullName>
    </submittedName>
</protein>
<evidence type="ECO:0000313" key="3">
    <source>
        <dbReference type="Proteomes" id="UP000034137"/>
    </source>
</evidence>
<dbReference type="Gene3D" id="3.30.70.1050">
    <property type="entry name" value="Trigger factor ribosome-binding domain"/>
    <property type="match status" value="1"/>
</dbReference>
<dbReference type="EMBL" id="LBXO01000050">
    <property type="protein sequence ID" value="KKR31788.1"/>
    <property type="molecule type" value="Genomic_DNA"/>
</dbReference>
<dbReference type="GO" id="GO:0015031">
    <property type="term" value="P:protein transport"/>
    <property type="evidence" value="ECO:0007669"/>
    <property type="project" value="InterPro"/>
</dbReference>
<reference evidence="2 3" key="1">
    <citation type="journal article" date="2015" name="Nature">
        <title>rRNA introns, odd ribosomes, and small enigmatic genomes across a large radiation of phyla.</title>
        <authorList>
            <person name="Brown C.T."/>
            <person name="Hug L.A."/>
            <person name="Thomas B.C."/>
            <person name="Sharon I."/>
            <person name="Castelle C.J."/>
            <person name="Singh A."/>
            <person name="Wilkins M.J."/>
            <person name="Williams K.H."/>
            <person name="Banfield J.F."/>
        </authorList>
    </citation>
    <scope>NUCLEOTIDE SEQUENCE [LARGE SCALE GENOMIC DNA]</scope>
</reference>